<keyword evidence="1" id="KW-0472">Membrane</keyword>
<protein>
    <submittedName>
        <fullName evidence="2">Uncharacterized protein</fullName>
    </submittedName>
</protein>
<feature type="transmembrane region" description="Helical" evidence="1">
    <location>
        <begin position="47"/>
        <end position="66"/>
    </location>
</feature>
<sequence length="103" mass="11749">MNREHCDICRDQPAVVYWGEIRICEGCETLMKQDRDAVRRESTWEDAVVCSLMSTFGYVFVGAFFLQFYIVGIAGLVVFFASLFCCRISMGLVKASERRAKVT</sequence>
<feature type="transmembrane region" description="Helical" evidence="1">
    <location>
        <begin position="72"/>
        <end position="93"/>
    </location>
</feature>
<reference evidence="2" key="1">
    <citation type="journal article" date="2015" name="Nature">
        <title>Complex archaea that bridge the gap between prokaryotes and eukaryotes.</title>
        <authorList>
            <person name="Spang A."/>
            <person name="Saw J.H."/>
            <person name="Jorgensen S.L."/>
            <person name="Zaremba-Niedzwiedzka K."/>
            <person name="Martijn J."/>
            <person name="Lind A.E."/>
            <person name="van Eijk R."/>
            <person name="Schleper C."/>
            <person name="Guy L."/>
            <person name="Ettema T.J."/>
        </authorList>
    </citation>
    <scope>NUCLEOTIDE SEQUENCE</scope>
</reference>
<organism evidence="2">
    <name type="scientific">marine sediment metagenome</name>
    <dbReference type="NCBI Taxonomy" id="412755"/>
    <lineage>
        <taxon>unclassified sequences</taxon>
        <taxon>metagenomes</taxon>
        <taxon>ecological metagenomes</taxon>
    </lineage>
</organism>
<proteinExistence type="predicted"/>
<accession>A0A0F9LFA9</accession>
<dbReference type="EMBL" id="LAZR01007338">
    <property type="protein sequence ID" value="KKM85896.1"/>
    <property type="molecule type" value="Genomic_DNA"/>
</dbReference>
<name>A0A0F9LFA9_9ZZZZ</name>
<gene>
    <name evidence="2" type="ORF">LCGC14_1284370</name>
</gene>
<keyword evidence="1" id="KW-1133">Transmembrane helix</keyword>
<comment type="caution">
    <text evidence="2">The sequence shown here is derived from an EMBL/GenBank/DDBJ whole genome shotgun (WGS) entry which is preliminary data.</text>
</comment>
<evidence type="ECO:0000256" key="1">
    <source>
        <dbReference type="SAM" id="Phobius"/>
    </source>
</evidence>
<dbReference type="AlphaFoldDB" id="A0A0F9LFA9"/>
<evidence type="ECO:0000313" key="2">
    <source>
        <dbReference type="EMBL" id="KKM85896.1"/>
    </source>
</evidence>
<keyword evidence="1" id="KW-0812">Transmembrane</keyword>